<dbReference type="PANTHER" id="PTHR19367:SF18">
    <property type="entry name" value="T CELL RECEPTOR ALPHA VARIABLE 16"/>
    <property type="match status" value="1"/>
</dbReference>
<dbReference type="SMART" id="SM00406">
    <property type="entry name" value="IGv"/>
    <property type="match status" value="1"/>
</dbReference>
<dbReference type="InterPro" id="IPR036179">
    <property type="entry name" value="Ig-like_dom_sf"/>
</dbReference>
<dbReference type="EMBL" id="CM004466">
    <property type="protein sequence ID" value="OCU01505.1"/>
    <property type="molecule type" value="Genomic_DNA"/>
</dbReference>
<dbReference type="OMA" id="IFFIMIC"/>
<dbReference type="InterPro" id="IPR013106">
    <property type="entry name" value="Ig_V-set"/>
</dbReference>
<dbReference type="Gene3D" id="2.60.40.10">
    <property type="entry name" value="Immunoglobulins"/>
    <property type="match status" value="1"/>
</dbReference>
<evidence type="ECO:0000256" key="3">
    <source>
        <dbReference type="ARBA" id="ARBA00023170"/>
    </source>
</evidence>
<dbReference type="PROSITE" id="PS50835">
    <property type="entry name" value="IG_LIKE"/>
    <property type="match status" value="1"/>
</dbReference>
<dbReference type="AlphaFoldDB" id="A0A974E0F5"/>
<organism evidence="8 9">
    <name type="scientific">Xenopus laevis</name>
    <name type="common">African clawed frog</name>
    <dbReference type="NCBI Taxonomy" id="8355"/>
    <lineage>
        <taxon>Eukaryota</taxon>
        <taxon>Metazoa</taxon>
        <taxon>Chordata</taxon>
        <taxon>Craniata</taxon>
        <taxon>Vertebrata</taxon>
        <taxon>Euteleostomi</taxon>
        <taxon>Amphibia</taxon>
        <taxon>Batrachia</taxon>
        <taxon>Anura</taxon>
        <taxon>Pipoidea</taxon>
        <taxon>Pipidae</taxon>
        <taxon>Xenopodinae</taxon>
        <taxon>Xenopus</taxon>
        <taxon>Xenopus</taxon>
    </lineage>
</organism>
<feature type="domain" description="Ig-like" evidence="7">
    <location>
        <begin position="3"/>
        <end position="124"/>
    </location>
</feature>
<dbReference type="InterPro" id="IPR013783">
    <property type="entry name" value="Ig-like_fold"/>
</dbReference>
<evidence type="ECO:0000256" key="6">
    <source>
        <dbReference type="SAM" id="SignalP"/>
    </source>
</evidence>
<evidence type="ECO:0000256" key="1">
    <source>
        <dbReference type="ARBA" id="ARBA00022729"/>
    </source>
</evidence>
<feature type="signal peptide" evidence="6">
    <location>
        <begin position="1"/>
        <end position="21"/>
    </location>
</feature>
<evidence type="ECO:0000313" key="8">
    <source>
        <dbReference type="EMBL" id="OCU01505.1"/>
    </source>
</evidence>
<dbReference type="InterPro" id="IPR007110">
    <property type="entry name" value="Ig-like_dom"/>
</dbReference>
<dbReference type="Pfam" id="PF07686">
    <property type="entry name" value="V-set"/>
    <property type="match status" value="1"/>
</dbReference>
<evidence type="ECO:0000259" key="7">
    <source>
        <dbReference type="PROSITE" id="PS50835"/>
    </source>
</evidence>
<keyword evidence="2" id="KW-1064">Adaptive immunity</keyword>
<dbReference type="InterPro" id="IPR051287">
    <property type="entry name" value="TCR_variable_region"/>
</dbReference>
<keyword evidence="3" id="KW-0675">Receptor</keyword>
<proteinExistence type="predicted"/>
<keyword evidence="1 6" id="KW-0732">Signal</keyword>
<dbReference type="GO" id="GO:0002250">
    <property type="term" value="P:adaptive immune response"/>
    <property type="evidence" value="ECO:0007669"/>
    <property type="project" value="UniProtKB-KW"/>
</dbReference>
<dbReference type="GO" id="GO:0042101">
    <property type="term" value="C:T cell receptor complex"/>
    <property type="evidence" value="ECO:0007669"/>
    <property type="project" value="UniProtKB-KW"/>
</dbReference>
<feature type="chain" id="PRO_5037952988" description="Ig-like domain-containing protein" evidence="6">
    <location>
        <begin position="22"/>
        <end position="124"/>
    </location>
</feature>
<evidence type="ECO:0000313" key="9">
    <source>
        <dbReference type="Proteomes" id="UP000694892"/>
    </source>
</evidence>
<evidence type="ECO:0000256" key="4">
    <source>
        <dbReference type="ARBA" id="ARBA00023319"/>
    </source>
</evidence>
<name>A0A974E0F5_XENLA</name>
<protein>
    <recommendedName>
        <fullName evidence="7">Ig-like domain-containing protein</fullName>
    </recommendedName>
</protein>
<evidence type="ECO:0000256" key="5">
    <source>
        <dbReference type="ARBA" id="ARBA00043266"/>
    </source>
</evidence>
<accession>A0A974E0F5</accession>
<dbReference type="PANTHER" id="PTHR19367">
    <property type="entry name" value="T-CELL RECEPTOR ALPHA CHAIN V REGION"/>
    <property type="match status" value="1"/>
</dbReference>
<keyword evidence="5" id="KW-0391">Immunity</keyword>
<dbReference type="Proteomes" id="UP000694892">
    <property type="component" value="Chromosome 1L"/>
</dbReference>
<keyword evidence="4" id="KW-0393">Immunoglobulin domain</keyword>
<dbReference type="SUPFAM" id="SSF48726">
    <property type="entry name" value="Immunoglobulin"/>
    <property type="match status" value="1"/>
</dbReference>
<reference evidence="9" key="1">
    <citation type="journal article" date="2016" name="Nature">
        <title>Genome evolution in the allotetraploid frog Xenopus laevis.</title>
        <authorList>
            <person name="Session A.M."/>
            <person name="Uno Y."/>
            <person name="Kwon T."/>
            <person name="Chapman J.A."/>
            <person name="Toyoda A."/>
            <person name="Takahashi S."/>
            <person name="Fukui A."/>
            <person name="Hikosaka A."/>
            <person name="Suzuki A."/>
            <person name="Kondo M."/>
            <person name="van Heeringen S.J."/>
            <person name="Quigley I."/>
            <person name="Heinz S."/>
            <person name="Ogino H."/>
            <person name="Ochi H."/>
            <person name="Hellsten U."/>
            <person name="Lyons J.B."/>
            <person name="Simakov O."/>
            <person name="Putnam N."/>
            <person name="Stites J."/>
            <person name="Kuroki Y."/>
            <person name="Tanaka T."/>
            <person name="Michiue T."/>
            <person name="Watanabe M."/>
            <person name="Bogdanovic O."/>
            <person name="Lister R."/>
            <person name="Georgiou G."/>
            <person name="Paranjpe S.S."/>
            <person name="van Kruijsbergen I."/>
            <person name="Shu S."/>
            <person name="Carlson J."/>
            <person name="Kinoshita T."/>
            <person name="Ohta Y."/>
            <person name="Mawaribuchi S."/>
            <person name="Jenkins J."/>
            <person name="Grimwood J."/>
            <person name="Schmutz J."/>
            <person name="Mitros T."/>
            <person name="Mozaffari S.V."/>
            <person name="Suzuki Y."/>
            <person name="Haramoto Y."/>
            <person name="Yamamoto T.S."/>
            <person name="Takagi C."/>
            <person name="Heald R."/>
            <person name="Miller K."/>
            <person name="Haudenschild C."/>
            <person name="Kitzman J."/>
            <person name="Nakayama T."/>
            <person name="Izutsu Y."/>
            <person name="Robert J."/>
            <person name="Fortriede J."/>
            <person name="Burns K."/>
            <person name="Lotay V."/>
            <person name="Karimi K."/>
            <person name="Yasuoka Y."/>
            <person name="Dichmann D.S."/>
            <person name="Flajnik M.F."/>
            <person name="Houston D.W."/>
            <person name="Shendure J."/>
            <person name="DuPasquier L."/>
            <person name="Vize P.D."/>
            <person name="Zorn A.M."/>
            <person name="Ito M."/>
            <person name="Marcotte E.M."/>
            <person name="Wallingford J.B."/>
            <person name="Ito Y."/>
            <person name="Asashima M."/>
            <person name="Ueno N."/>
            <person name="Matsuda Y."/>
            <person name="Veenstra G.J."/>
            <person name="Fujiyama A."/>
            <person name="Harland R.M."/>
            <person name="Taira M."/>
            <person name="Rokhsar D.S."/>
        </authorList>
    </citation>
    <scope>NUCLEOTIDE SEQUENCE [LARGE SCALE GENOMIC DNA]</scope>
    <source>
        <strain evidence="9">J</strain>
    </source>
</reference>
<sequence length="124" mass="14175">MRPCKLIFFIMICSCADSVWGDSLQQPPSATGKENKAKTITCTCTTRITYHCLYWYRQYPNSDLQFIIQKSNYCDKRAEGYERFNAFTDSSSTSLTISSLKPTDTAVYYCAIADIHTGNIYCRL</sequence>
<evidence type="ECO:0000256" key="2">
    <source>
        <dbReference type="ARBA" id="ARBA00023130"/>
    </source>
</evidence>
<keyword evidence="5" id="KW-1279">T cell receptor</keyword>
<gene>
    <name evidence="8" type="ORF">XELAEV_18007295mg</name>
</gene>